<dbReference type="Pfam" id="PF01535">
    <property type="entry name" value="PPR"/>
    <property type="match status" value="3"/>
</dbReference>
<evidence type="ECO:0000256" key="3">
    <source>
        <dbReference type="ARBA" id="ARBA00022737"/>
    </source>
</evidence>
<evidence type="ECO:0000256" key="7">
    <source>
        <dbReference type="SAM" id="MobiDB-lite"/>
    </source>
</evidence>
<dbReference type="GO" id="GO:0009451">
    <property type="term" value="P:RNA modification"/>
    <property type="evidence" value="ECO:0007669"/>
    <property type="project" value="InterPro"/>
</dbReference>
<dbReference type="PANTHER" id="PTHR47926">
    <property type="entry name" value="PENTATRICOPEPTIDE REPEAT-CONTAINING PROTEIN"/>
    <property type="match status" value="1"/>
</dbReference>
<dbReference type="InterPro" id="IPR002885">
    <property type="entry name" value="PPR_rpt"/>
</dbReference>
<dbReference type="InterPro" id="IPR046960">
    <property type="entry name" value="PPR_At4g14850-like_plant"/>
</dbReference>
<dbReference type="PROSITE" id="PS51375">
    <property type="entry name" value="PPR"/>
    <property type="match status" value="2"/>
</dbReference>
<name>A0AAV8SRV7_9ROSI</name>
<keyword evidence="3" id="KW-0677">Repeat</keyword>
<reference evidence="9 10" key="1">
    <citation type="submission" date="2021-09" db="EMBL/GenBank/DDBJ databases">
        <title>Genomic insights and catalytic innovation underlie evolution of tropane alkaloids biosynthesis.</title>
        <authorList>
            <person name="Wang Y.-J."/>
            <person name="Tian T."/>
            <person name="Huang J.-P."/>
            <person name="Huang S.-X."/>
        </authorList>
    </citation>
    <scope>NUCLEOTIDE SEQUENCE [LARGE SCALE GENOMIC DNA]</scope>
    <source>
        <strain evidence="9">KIB-2018</strain>
        <tissue evidence="9">Leaf</tissue>
    </source>
</reference>
<sequence>MYKRRVLLLTINSLKLSSSTKLSGSIKGLALFKGCSTAAERSEFQYSNGYHVENSDQQYQNHNGLYSAATHSPTGSLQKSNVKVLNQNEGLGESPSYDAGKYTIGQNDSFSGFYVRNHGISHYSIDKGHQSFDGTYCQSSMNELQNPTENNQNFGSYDWNNNGNCQQKETGHMQNPYRPYHEGTLEVTQSPHGLKLQGIVDAQGSLNSSYTHNHHQLGGQSGHYEGSLGNYQHAPSFGQYQPNLNMGQFQHNATVGQYPLNKSAISNGTEVPQTSSNPGTEDKLPVSPESSSYRGTIKELDELCKEGKVKEAVEVLHLLKEQHVPVDLPRFLQLMQVCGDAKALEEAKSVHGLIMISISPLKVSTYNKILEMYAKCGAMDIAFDVFNRMTEHNLTSWDTMITWLAKNGFGEDAIDLFSKFKRAGLKPDAQMFIGVFSACSALGDISEGMLHFDSMMKDYRLVPTIEHYLSIVDMLGSAGYLDETFEFIESMPLEPTVDVWESLMNLSRAHGHLELGDRCFEIVQQLEPSRLNEQSKAGLVPVKALDLEKEKEKKKLQSQNMLEVRSRVHEYRAGDTSHPENDKIYAILRCLKSQMKEAGYIPETRFVLHDIDQEGKEEALLAHSERLATAYGLLSSPARSPIRVIKNLRVCGDCHNALKIISKIVGRELIMRDAKRFHHMKDGVCSCRDYW</sequence>
<accession>A0AAV8SRV7</accession>
<dbReference type="FunFam" id="1.25.40.10:FF:000503">
    <property type="entry name" value="Pentatricopeptide repeat-containing protein, mitochondrial"/>
    <property type="match status" value="1"/>
</dbReference>
<evidence type="ECO:0000256" key="5">
    <source>
        <dbReference type="ARBA" id="ARBA00023128"/>
    </source>
</evidence>
<dbReference type="Gene3D" id="1.25.40.10">
    <property type="entry name" value="Tetratricopeptide repeat domain"/>
    <property type="match status" value="1"/>
</dbReference>
<organism evidence="9 10">
    <name type="scientific">Erythroxylum novogranatense</name>
    <dbReference type="NCBI Taxonomy" id="1862640"/>
    <lineage>
        <taxon>Eukaryota</taxon>
        <taxon>Viridiplantae</taxon>
        <taxon>Streptophyta</taxon>
        <taxon>Embryophyta</taxon>
        <taxon>Tracheophyta</taxon>
        <taxon>Spermatophyta</taxon>
        <taxon>Magnoliopsida</taxon>
        <taxon>eudicotyledons</taxon>
        <taxon>Gunneridae</taxon>
        <taxon>Pentapetalae</taxon>
        <taxon>rosids</taxon>
        <taxon>fabids</taxon>
        <taxon>Malpighiales</taxon>
        <taxon>Erythroxylaceae</taxon>
        <taxon>Erythroxylum</taxon>
    </lineage>
</organism>
<comment type="similarity">
    <text evidence="2">Belongs to the PPR family. PCMP-H subfamily.</text>
</comment>
<evidence type="ECO:0000256" key="4">
    <source>
        <dbReference type="ARBA" id="ARBA00022946"/>
    </source>
</evidence>
<keyword evidence="10" id="KW-1185">Reference proteome</keyword>
<dbReference type="GO" id="GO:0008270">
    <property type="term" value="F:zinc ion binding"/>
    <property type="evidence" value="ECO:0007669"/>
    <property type="project" value="InterPro"/>
</dbReference>
<dbReference type="EMBL" id="JAIWQS010000009">
    <property type="protein sequence ID" value="KAJ8754778.1"/>
    <property type="molecule type" value="Genomic_DNA"/>
</dbReference>
<feature type="compositionally biased region" description="Polar residues" evidence="7">
    <location>
        <begin position="263"/>
        <end position="279"/>
    </location>
</feature>
<evidence type="ECO:0000256" key="6">
    <source>
        <dbReference type="PROSITE-ProRule" id="PRU00708"/>
    </source>
</evidence>
<dbReference type="InterPro" id="IPR032867">
    <property type="entry name" value="DYW_dom"/>
</dbReference>
<keyword evidence="5" id="KW-0496">Mitochondrion</keyword>
<comment type="subcellular location">
    <subcellularLocation>
        <location evidence="1">Mitochondrion</location>
    </subcellularLocation>
</comment>
<dbReference type="PANTHER" id="PTHR47926:SF388">
    <property type="entry name" value="DYW DOMAIN-CONTAINING PROTEIN"/>
    <property type="match status" value="1"/>
</dbReference>
<protein>
    <recommendedName>
        <fullName evidence="8">DYW domain-containing protein</fullName>
    </recommendedName>
</protein>
<feature type="repeat" description="PPR" evidence="6">
    <location>
        <begin position="393"/>
        <end position="427"/>
    </location>
</feature>
<feature type="repeat" description="PPR" evidence="6">
    <location>
        <begin position="362"/>
        <end position="392"/>
    </location>
</feature>
<evidence type="ECO:0000313" key="9">
    <source>
        <dbReference type="EMBL" id="KAJ8754778.1"/>
    </source>
</evidence>
<comment type="caution">
    <text evidence="9">The sequence shown here is derived from an EMBL/GenBank/DDBJ whole genome shotgun (WGS) entry which is preliminary data.</text>
</comment>
<evidence type="ECO:0000259" key="8">
    <source>
        <dbReference type="Pfam" id="PF14432"/>
    </source>
</evidence>
<gene>
    <name evidence="9" type="ORF">K2173_012167</name>
</gene>
<dbReference type="AlphaFoldDB" id="A0AAV8SRV7"/>
<dbReference type="Proteomes" id="UP001159364">
    <property type="component" value="Linkage Group LG09"/>
</dbReference>
<dbReference type="InterPro" id="IPR011990">
    <property type="entry name" value="TPR-like_helical_dom_sf"/>
</dbReference>
<dbReference type="GO" id="GO:0005739">
    <property type="term" value="C:mitochondrion"/>
    <property type="evidence" value="ECO:0007669"/>
    <property type="project" value="UniProtKB-SubCell"/>
</dbReference>
<evidence type="ECO:0000256" key="2">
    <source>
        <dbReference type="ARBA" id="ARBA00006643"/>
    </source>
</evidence>
<feature type="region of interest" description="Disordered" evidence="7">
    <location>
        <begin position="262"/>
        <end position="292"/>
    </location>
</feature>
<dbReference type="Pfam" id="PF14432">
    <property type="entry name" value="DYW_deaminase"/>
    <property type="match status" value="1"/>
</dbReference>
<evidence type="ECO:0000313" key="10">
    <source>
        <dbReference type="Proteomes" id="UP001159364"/>
    </source>
</evidence>
<feature type="domain" description="DYW" evidence="8">
    <location>
        <begin position="599"/>
        <end position="691"/>
    </location>
</feature>
<proteinExistence type="inferred from homology"/>
<keyword evidence="4" id="KW-0809">Transit peptide</keyword>
<dbReference type="NCBIfam" id="TIGR00756">
    <property type="entry name" value="PPR"/>
    <property type="match status" value="1"/>
</dbReference>
<evidence type="ECO:0000256" key="1">
    <source>
        <dbReference type="ARBA" id="ARBA00004173"/>
    </source>
</evidence>
<dbReference type="GO" id="GO:0003723">
    <property type="term" value="F:RNA binding"/>
    <property type="evidence" value="ECO:0007669"/>
    <property type="project" value="InterPro"/>
</dbReference>